<dbReference type="AlphaFoldDB" id="A0AAW0NHM8"/>
<evidence type="ECO:0000313" key="3">
    <source>
        <dbReference type="Proteomes" id="UP001460270"/>
    </source>
</evidence>
<name>A0AAW0NHM8_9GOBI</name>
<dbReference type="EMBL" id="JBBPFD010000016">
    <property type="protein sequence ID" value="KAK7893487.1"/>
    <property type="molecule type" value="Genomic_DNA"/>
</dbReference>
<feature type="region of interest" description="Disordered" evidence="1">
    <location>
        <begin position="148"/>
        <end position="186"/>
    </location>
</feature>
<feature type="compositionally biased region" description="Basic and acidic residues" evidence="1">
    <location>
        <begin position="148"/>
        <end position="163"/>
    </location>
</feature>
<comment type="caution">
    <text evidence="2">The sequence shown here is derived from an EMBL/GenBank/DDBJ whole genome shotgun (WGS) entry which is preliminary data.</text>
</comment>
<organism evidence="2 3">
    <name type="scientific">Mugilogobius chulae</name>
    <name type="common">yellowstripe goby</name>
    <dbReference type="NCBI Taxonomy" id="88201"/>
    <lineage>
        <taxon>Eukaryota</taxon>
        <taxon>Metazoa</taxon>
        <taxon>Chordata</taxon>
        <taxon>Craniata</taxon>
        <taxon>Vertebrata</taxon>
        <taxon>Euteleostomi</taxon>
        <taxon>Actinopterygii</taxon>
        <taxon>Neopterygii</taxon>
        <taxon>Teleostei</taxon>
        <taxon>Neoteleostei</taxon>
        <taxon>Acanthomorphata</taxon>
        <taxon>Gobiaria</taxon>
        <taxon>Gobiiformes</taxon>
        <taxon>Gobioidei</taxon>
        <taxon>Gobiidae</taxon>
        <taxon>Gobionellinae</taxon>
        <taxon>Mugilogobius</taxon>
    </lineage>
</organism>
<reference evidence="3" key="1">
    <citation type="submission" date="2024-04" db="EMBL/GenBank/DDBJ databases">
        <title>Salinicola lusitanus LLJ914,a marine bacterium isolated from the Okinawa Trough.</title>
        <authorList>
            <person name="Li J."/>
        </authorList>
    </citation>
    <scope>NUCLEOTIDE SEQUENCE [LARGE SCALE GENOMIC DNA]</scope>
</reference>
<evidence type="ECO:0000313" key="2">
    <source>
        <dbReference type="EMBL" id="KAK7893487.1"/>
    </source>
</evidence>
<gene>
    <name evidence="2" type="ORF">WMY93_022639</name>
</gene>
<accession>A0AAW0NHM8</accession>
<dbReference type="Proteomes" id="UP001460270">
    <property type="component" value="Unassembled WGS sequence"/>
</dbReference>
<proteinExistence type="predicted"/>
<keyword evidence="3" id="KW-1185">Reference proteome</keyword>
<protein>
    <submittedName>
        <fullName evidence="2">Uncharacterized protein</fullName>
    </submittedName>
</protein>
<feature type="compositionally biased region" description="Basic and acidic residues" evidence="1">
    <location>
        <begin position="173"/>
        <end position="186"/>
    </location>
</feature>
<evidence type="ECO:0000256" key="1">
    <source>
        <dbReference type="SAM" id="MobiDB-lite"/>
    </source>
</evidence>
<sequence>MLSLFAQGSPLGARGSLQAEFKCVIFRVSRSAFVSALEADVHEESRKPGRKDVDMEATCESDALLYTSVTETEKGGATAQKPIGPGPAGRERRMKEGDKSIIDCDVRSEVPAELRGGSPGLEVSCMCGHVTPLQMASKTHGLMPTSHRHAEVKVRSHPREPHLKLRSNSSRTSPERRHNNESKGCV</sequence>
<feature type="region of interest" description="Disordered" evidence="1">
    <location>
        <begin position="74"/>
        <end position="95"/>
    </location>
</feature>